<dbReference type="GO" id="GO:0043190">
    <property type="term" value="C:ATP-binding cassette (ABC) transporter complex"/>
    <property type="evidence" value="ECO:0007669"/>
    <property type="project" value="InterPro"/>
</dbReference>
<keyword evidence="4" id="KW-1185">Reference proteome</keyword>
<dbReference type="Proteomes" id="UP000239415">
    <property type="component" value="Unassembled WGS sequence"/>
</dbReference>
<dbReference type="PROSITE" id="PS51257">
    <property type="entry name" value="PROKAR_LIPOPROTEIN"/>
    <property type="match status" value="1"/>
</dbReference>
<evidence type="ECO:0000313" key="4">
    <source>
        <dbReference type="Proteomes" id="UP000239415"/>
    </source>
</evidence>
<accession>A0A2T0K6T9</accession>
<dbReference type="InterPro" id="IPR000914">
    <property type="entry name" value="SBP_5_dom"/>
</dbReference>
<proteinExistence type="predicted"/>
<feature type="signal peptide" evidence="1">
    <location>
        <begin position="1"/>
        <end position="21"/>
    </location>
</feature>
<evidence type="ECO:0000256" key="1">
    <source>
        <dbReference type="SAM" id="SignalP"/>
    </source>
</evidence>
<protein>
    <submittedName>
        <fullName evidence="3">Peptide/nickel transport system substrate-binding protein</fullName>
    </submittedName>
</protein>
<dbReference type="RefSeq" id="WP_106323581.1">
    <property type="nucleotide sequence ID" value="NZ_BOMO01000108.1"/>
</dbReference>
<organism evidence="3 4">
    <name type="scientific">Actinoplanes italicus</name>
    <dbReference type="NCBI Taxonomy" id="113567"/>
    <lineage>
        <taxon>Bacteria</taxon>
        <taxon>Bacillati</taxon>
        <taxon>Actinomycetota</taxon>
        <taxon>Actinomycetes</taxon>
        <taxon>Micromonosporales</taxon>
        <taxon>Micromonosporaceae</taxon>
        <taxon>Actinoplanes</taxon>
    </lineage>
</organism>
<dbReference type="Pfam" id="PF00496">
    <property type="entry name" value="SBP_bac_5"/>
    <property type="match status" value="1"/>
</dbReference>
<evidence type="ECO:0000259" key="2">
    <source>
        <dbReference type="Pfam" id="PF00496"/>
    </source>
</evidence>
<gene>
    <name evidence="3" type="ORF">CLV67_112196</name>
</gene>
<sequence>MQRRKVFAVALAGVLATGGLAACSESPNAANKNNAANGKAAGFLSIGMPNSTQTENNNPFIGSSSSSNLGYKWMIYETLGQWNNTKPDQPLKPWLASEIKWSADWKTVDLVIREGATWSDGKPLTAEDVVFTHTMIRDSKDGALNSFAIPYDQITADGNKVKMTFKSSQFTTHHKVIGQIPIVPKHIWSAIADPATDTVKNPIGSGPYVLKTWAQTGIILEARESGYWQELPKVKELRYTSYSGNDTQLTALATGQSDWSFVFIPDYEQTFVAKDPQNHKIWAPGVLGIHGLYINTTKKPFDDPKLRQAMNMVINRTDIFKQAEAGYFHPEIKSVTGLPEGAGDAYIADEYKGKTFSVDVEGAKALLASSGYKLEGDVLKDKTGKPVTISLTDPAPWSDYQTTLEIIKDNLSKIGIAATVEKPNQNVWDTNVQKGDFGATMRWTNGGSTPFDIYQTVMDGDLMKPIGTPAQQGNFGRFNSPEATAALKSYSNATDEATRKTALATLQKIFVEQAPMLPIGSDNVGAAYSTKKWVGWPSDADSYAPGQPTQTGALMVVLNLKPAA</sequence>
<dbReference type="SUPFAM" id="SSF53850">
    <property type="entry name" value="Periplasmic binding protein-like II"/>
    <property type="match status" value="1"/>
</dbReference>
<dbReference type="Gene3D" id="3.40.190.10">
    <property type="entry name" value="Periplasmic binding protein-like II"/>
    <property type="match status" value="1"/>
</dbReference>
<reference evidence="3 4" key="1">
    <citation type="submission" date="2018-03" db="EMBL/GenBank/DDBJ databases">
        <title>Genomic Encyclopedia of Archaeal and Bacterial Type Strains, Phase II (KMG-II): from individual species to whole genera.</title>
        <authorList>
            <person name="Goeker M."/>
        </authorList>
    </citation>
    <scope>NUCLEOTIDE SEQUENCE [LARGE SCALE GENOMIC DNA]</scope>
    <source>
        <strain evidence="3 4">DSM 43146</strain>
    </source>
</reference>
<dbReference type="PIRSF" id="PIRSF002741">
    <property type="entry name" value="MppA"/>
    <property type="match status" value="1"/>
</dbReference>
<dbReference type="GO" id="GO:0042597">
    <property type="term" value="C:periplasmic space"/>
    <property type="evidence" value="ECO:0007669"/>
    <property type="project" value="UniProtKB-ARBA"/>
</dbReference>
<dbReference type="OrthoDB" id="9764591at2"/>
<dbReference type="GO" id="GO:0015833">
    <property type="term" value="P:peptide transport"/>
    <property type="evidence" value="ECO:0007669"/>
    <property type="project" value="TreeGrafter"/>
</dbReference>
<dbReference type="Gene3D" id="3.10.105.10">
    <property type="entry name" value="Dipeptide-binding Protein, Domain 3"/>
    <property type="match status" value="1"/>
</dbReference>
<keyword evidence="1" id="KW-0732">Signal</keyword>
<dbReference type="PANTHER" id="PTHR30290">
    <property type="entry name" value="PERIPLASMIC BINDING COMPONENT OF ABC TRANSPORTER"/>
    <property type="match status" value="1"/>
</dbReference>
<dbReference type="Gene3D" id="3.90.76.10">
    <property type="entry name" value="Dipeptide-binding Protein, Domain 1"/>
    <property type="match status" value="1"/>
</dbReference>
<dbReference type="AlphaFoldDB" id="A0A2T0K6T9"/>
<dbReference type="EMBL" id="PVMZ01000012">
    <property type="protein sequence ID" value="PRX18721.1"/>
    <property type="molecule type" value="Genomic_DNA"/>
</dbReference>
<feature type="chain" id="PRO_5039586968" evidence="1">
    <location>
        <begin position="22"/>
        <end position="564"/>
    </location>
</feature>
<dbReference type="GO" id="GO:1904680">
    <property type="term" value="F:peptide transmembrane transporter activity"/>
    <property type="evidence" value="ECO:0007669"/>
    <property type="project" value="TreeGrafter"/>
</dbReference>
<feature type="domain" description="Solute-binding protein family 5" evidence="2">
    <location>
        <begin position="91"/>
        <end position="452"/>
    </location>
</feature>
<evidence type="ECO:0000313" key="3">
    <source>
        <dbReference type="EMBL" id="PRX18721.1"/>
    </source>
</evidence>
<dbReference type="InterPro" id="IPR030678">
    <property type="entry name" value="Peptide/Ni-bd"/>
</dbReference>
<dbReference type="CDD" id="cd08509">
    <property type="entry name" value="PBP2_TmCBP_oligosaccharides_like"/>
    <property type="match status" value="1"/>
</dbReference>
<name>A0A2T0K6T9_9ACTN</name>
<dbReference type="InterPro" id="IPR039424">
    <property type="entry name" value="SBP_5"/>
</dbReference>
<comment type="caution">
    <text evidence="3">The sequence shown here is derived from an EMBL/GenBank/DDBJ whole genome shotgun (WGS) entry which is preliminary data.</text>
</comment>